<dbReference type="GO" id="GO:0006015">
    <property type="term" value="P:5-phosphoribose 1-diphosphate biosynthetic process"/>
    <property type="evidence" value="ECO:0007669"/>
    <property type="project" value="TreeGrafter"/>
</dbReference>
<dbReference type="HOGENOM" id="CLU_033546_2_2_9"/>
<dbReference type="GO" id="GO:0000287">
    <property type="term" value="F:magnesium ion binding"/>
    <property type="evidence" value="ECO:0007669"/>
    <property type="project" value="InterPro"/>
</dbReference>
<dbReference type="InterPro" id="IPR000836">
    <property type="entry name" value="PRTase_dom"/>
</dbReference>
<dbReference type="AlphaFoldDB" id="E6UGI4"/>
<accession>E6UGI4</accession>
<dbReference type="STRING" id="697329.Rumal_2632"/>
<dbReference type="eggNOG" id="COG0462">
    <property type="taxonomic scope" value="Bacteria"/>
</dbReference>
<reference evidence="1 2" key="1">
    <citation type="journal article" date="2011" name="J. Bacteriol.">
        <title>Complete genome of the cellulolytic ruminal bacterium Ruminococcus albus 7.</title>
        <authorList>
            <person name="Suen G."/>
            <person name="Stevenson D.M."/>
            <person name="Bruce D.C."/>
            <person name="Chertkov O."/>
            <person name="Copeland A."/>
            <person name="Cheng J.F."/>
            <person name="Detter C."/>
            <person name="Detter J.C."/>
            <person name="Goodwin L.A."/>
            <person name="Han C.S."/>
            <person name="Hauser L.J."/>
            <person name="Ivanova N.N."/>
            <person name="Kyrpides N.C."/>
            <person name="Land M.L."/>
            <person name="Lapidus A."/>
            <person name="Lucas S."/>
            <person name="Ovchinnikova G."/>
            <person name="Pitluck S."/>
            <person name="Tapia R."/>
            <person name="Woyke T."/>
            <person name="Boyum J."/>
            <person name="Mead D."/>
            <person name="Weimer P.J."/>
        </authorList>
    </citation>
    <scope>NUCLEOTIDE SEQUENCE [LARGE SCALE GENOMIC DNA]</scope>
    <source>
        <strain evidence="2">ATCC 27210 / DSM 20455 / JCM 14654 / NCDO 2250 / 7</strain>
    </source>
</reference>
<protein>
    <submittedName>
        <fullName evidence="1">Phosphoribosyltransferase</fullName>
    </submittedName>
</protein>
<dbReference type="GO" id="GO:0002189">
    <property type="term" value="C:ribose phosphate diphosphokinase complex"/>
    <property type="evidence" value="ECO:0007669"/>
    <property type="project" value="TreeGrafter"/>
</dbReference>
<gene>
    <name evidence="1" type="ordered locus">Rumal_2632</name>
</gene>
<dbReference type="GO" id="GO:0006164">
    <property type="term" value="P:purine nucleotide biosynthetic process"/>
    <property type="evidence" value="ECO:0007669"/>
    <property type="project" value="TreeGrafter"/>
</dbReference>
<dbReference type="GO" id="GO:0016757">
    <property type="term" value="F:glycosyltransferase activity"/>
    <property type="evidence" value="ECO:0007669"/>
    <property type="project" value="UniProtKB-KW"/>
</dbReference>
<dbReference type="RefSeq" id="WP_013499234.1">
    <property type="nucleotide sequence ID" value="NC_014833.1"/>
</dbReference>
<keyword evidence="1" id="KW-0328">Glycosyltransferase</keyword>
<proteinExistence type="predicted"/>
<dbReference type="EMBL" id="CP002403">
    <property type="protein sequence ID" value="ADU23107.1"/>
    <property type="molecule type" value="Genomic_DNA"/>
</dbReference>
<sequence>MLRYRIDDGEYMVPNIENYPDGTMKIDLSHADVCSRVDISWHYENELEQMQLYYMVSNLKERFPKAVFTLFMPYLPNARMDRVHADTEVFTLKYFCRFLNSMGFDKVTVLDVHSSVGAALIDRVVNLSPKEYILKALEMAGFSFEDDCLFFPDEGSMKRYSSMFDARHVSFGIKKRDWSTGKILGLEVEGDSPAGKNIFIIDDICAYGGTVYYSAQKLKELGCKDINVFFSHCEDSIAKGKLFECGMIKNIYTTDSICTLPDNDILKKISLD</sequence>
<dbReference type="InterPro" id="IPR005946">
    <property type="entry name" value="Rib-P_diPkinase"/>
</dbReference>
<dbReference type="Gene3D" id="3.40.50.2020">
    <property type="match status" value="2"/>
</dbReference>
<evidence type="ECO:0000313" key="2">
    <source>
        <dbReference type="Proteomes" id="UP000006919"/>
    </source>
</evidence>
<name>E6UGI4_RUMA7</name>
<dbReference type="SUPFAM" id="SSF53271">
    <property type="entry name" value="PRTase-like"/>
    <property type="match status" value="1"/>
</dbReference>
<organism evidence="1 2">
    <name type="scientific">Ruminococcus albus (strain ATCC 27210 / DSM 20455 / JCM 14654 / NCDO 2250 / 7)</name>
    <dbReference type="NCBI Taxonomy" id="697329"/>
    <lineage>
        <taxon>Bacteria</taxon>
        <taxon>Bacillati</taxon>
        <taxon>Bacillota</taxon>
        <taxon>Clostridia</taxon>
        <taxon>Eubacteriales</taxon>
        <taxon>Oscillospiraceae</taxon>
        <taxon>Ruminococcus</taxon>
    </lineage>
</organism>
<dbReference type="InterPro" id="IPR029057">
    <property type="entry name" value="PRTase-like"/>
</dbReference>
<dbReference type="KEGG" id="ral:Rumal_2632"/>
<dbReference type="OrthoDB" id="643885at2"/>
<dbReference type="PANTHER" id="PTHR10210:SF45">
    <property type="entry name" value="RIBOSE-PHOSPHATE PYROPHOSPHOKINASE 3, CHLOROPLASTIC"/>
    <property type="match status" value="1"/>
</dbReference>
<dbReference type="GO" id="GO:0005737">
    <property type="term" value="C:cytoplasm"/>
    <property type="evidence" value="ECO:0007669"/>
    <property type="project" value="TreeGrafter"/>
</dbReference>
<dbReference type="CDD" id="cd06223">
    <property type="entry name" value="PRTases_typeI"/>
    <property type="match status" value="1"/>
</dbReference>
<evidence type="ECO:0000313" key="1">
    <source>
        <dbReference type="EMBL" id="ADU23107.1"/>
    </source>
</evidence>
<dbReference type="Proteomes" id="UP000006919">
    <property type="component" value="Chromosome"/>
</dbReference>
<dbReference type="PANTHER" id="PTHR10210">
    <property type="entry name" value="RIBOSE-PHOSPHATE DIPHOSPHOKINASE FAMILY MEMBER"/>
    <property type="match status" value="1"/>
</dbReference>
<keyword evidence="1" id="KW-0808">Transferase</keyword>